<feature type="binding site" evidence="3">
    <location>
        <position position="57"/>
    </location>
    <ligand>
        <name>Fe cation</name>
        <dbReference type="ChEBI" id="CHEBI:24875"/>
    </ligand>
</feature>
<dbReference type="AlphaFoldDB" id="A0A1N6FXZ3"/>
<dbReference type="GO" id="GO:0020037">
    <property type="term" value="F:heme binding"/>
    <property type="evidence" value="ECO:0007669"/>
    <property type="project" value="TreeGrafter"/>
</dbReference>
<keyword evidence="1" id="KW-0409">Iron storage</keyword>
<dbReference type="GO" id="GO:0004322">
    <property type="term" value="F:ferroxidase activity"/>
    <property type="evidence" value="ECO:0007669"/>
    <property type="project" value="TreeGrafter"/>
</dbReference>
<dbReference type="GO" id="GO:0006879">
    <property type="term" value="P:intracellular iron ion homeostasis"/>
    <property type="evidence" value="ECO:0007669"/>
    <property type="project" value="UniProtKB-KW"/>
</dbReference>
<dbReference type="InterPro" id="IPR008331">
    <property type="entry name" value="Ferritin_DPS_dom"/>
</dbReference>
<dbReference type="PANTHER" id="PTHR30295:SF1">
    <property type="entry name" value="DNA PROTECTION DURING STARVATION PROTEIN"/>
    <property type="match status" value="1"/>
</dbReference>
<dbReference type="PIRSF" id="PIRSF018063">
    <property type="entry name" value="Ferrtn_UCP018063"/>
    <property type="match status" value="1"/>
</dbReference>
<feature type="binding site" evidence="3">
    <location>
        <position position="93"/>
    </location>
    <ligand>
        <name>Fe cation</name>
        <dbReference type="ChEBI" id="CHEBI:24875"/>
    </ligand>
</feature>
<dbReference type="InterPro" id="IPR014490">
    <property type="entry name" value="Dps-like"/>
</dbReference>
<dbReference type="PROSITE" id="PS50905">
    <property type="entry name" value="FERRITIN_LIKE"/>
    <property type="match status" value="1"/>
</dbReference>
<evidence type="ECO:0000259" key="4">
    <source>
        <dbReference type="PROSITE" id="PS50905"/>
    </source>
</evidence>
<sequence>MSKSSSAPTQSHGPFVMDLQKIREDARKHMSDGAVTQSYGADREVVLKLLNDSLATEIVCVLRYKRHHFMAKGINSEAVAAEFAQHAAEEQGHADRFAERIVQLGGEPDFAPDSLKSRSHSEYQEGKNLTEMIRENLIAERIAIDTYREIVRYLGDSDVTTRRIFEEVLAVEEEHADDMADLLEGRE</sequence>
<organism evidence="5 6">
    <name type="scientific">Paraburkholderia phenazinium</name>
    <dbReference type="NCBI Taxonomy" id="60549"/>
    <lineage>
        <taxon>Bacteria</taxon>
        <taxon>Pseudomonadati</taxon>
        <taxon>Pseudomonadota</taxon>
        <taxon>Betaproteobacteria</taxon>
        <taxon>Burkholderiales</taxon>
        <taxon>Burkholderiaceae</taxon>
        <taxon>Paraburkholderia</taxon>
    </lineage>
</organism>
<dbReference type="InterPro" id="IPR012347">
    <property type="entry name" value="Ferritin-like"/>
</dbReference>
<feature type="binding site" evidence="3">
    <location>
        <position position="175"/>
    </location>
    <ligand>
        <name>Fe cation</name>
        <dbReference type="ChEBI" id="CHEBI:24875"/>
    </ligand>
</feature>
<dbReference type="CDD" id="cd00657">
    <property type="entry name" value="Ferritin_like"/>
    <property type="match status" value="1"/>
</dbReference>
<evidence type="ECO:0000313" key="5">
    <source>
        <dbReference type="EMBL" id="SIO00226.1"/>
    </source>
</evidence>
<keyword evidence="3" id="KW-0479">Metal-binding</keyword>
<dbReference type="GO" id="GO:0005829">
    <property type="term" value="C:cytosol"/>
    <property type="evidence" value="ECO:0007669"/>
    <property type="project" value="TreeGrafter"/>
</dbReference>
<keyword evidence="2 3" id="KW-0408">Iron</keyword>
<evidence type="ECO:0000313" key="6">
    <source>
        <dbReference type="Proteomes" id="UP000184693"/>
    </source>
</evidence>
<feature type="binding site" evidence="3">
    <location>
        <position position="140"/>
    </location>
    <ligand>
        <name>Fe cation</name>
        <dbReference type="ChEBI" id="CHEBI:24875"/>
    </ligand>
</feature>
<dbReference type="Proteomes" id="UP000184693">
    <property type="component" value="Unassembled WGS sequence"/>
</dbReference>
<dbReference type="InterPro" id="IPR009078">
    <property type="entry name" value="Ferritin-like_SF"/>
</dbReference>
<protein>
    <submittedName>
        <fullName evidence="5">Bacterioferritin</fullName>
    </submittedName>
</protein>
<feature type="binding site" evidence="3">
    <location>
        <position position="172"/>
    </location>
    <ligand>
        <name>Fe cation</name>
        <dbReference type="ChEBI" id="CHEBI:24875"/>
    </ligand>
</feature>
<feature type="domain" description="Ferritin-like diiron" evidence="4">
    <location>
        <begin position="40"/>
        <end position="187"/>
    </location>
</feature>
<evidence type="ECO:0000256" key="3">
    <source>
        <dbReference type="PIRSR" id="PIRSR018063-50"/>
    </source>
</evidence>
<gene>
    <name evidence="5" type="ORF">SAMN05444168_1963</name>
</gene>
<dbReference type="GO" id="GO:0008199">
    <property type="term" value="F:ferric iron binding"/>
    <property type="evidence" value="ECO:0007669"/>
    <property type="project" value="InterPro"/>
</dbReference>
<dbReference type="InterPro" id="IPR009040">
    <property type="entry name" value="Ferritin-like_diiron"/>
</dbReference>
<dbReference type="RefSeq" id="WP_074264074.1">
    <property type="nucleotide sequence ID" value="NZ_FSRM01000001.1"/>
</dbReference>
<evidence type="ECO:0000256" key="2">
    <source>
        <dbReference type="ARBA" id="ARBA00023004"/>
    </source>
</evidence>
<dbReference type="SUPFAM" id="SSF47240">
    <property type="entry name" value="Ferritin-like"/>
    <property type="match status" value="1"/>
</dbReference>
<dbReference type="PANTHER" id="PTHR30295">
    <property type="entry name" value="BACTERIOFERRITIN"/>
    <property type="match status" value="1"/>
</dbReference>
<dbReference type="Gene3D" id="1.20.1260.10">
    <property type="match status" value="1"/>
</dbReference>
<dbReference type="Pfam" id="PF00210">
    <property type="entry name" value="Ferritin"/>
    <property type="match status" value="1"/>
</dbReference>
<evidence type="ECO:0000256" key="1">
    <source>
        <dbReference type="ARBA" id="ARBA00022434"/>
    </source>
</evidence>
<reference evidence="5 6" key="1">
    <citation type="submission" date="2016-11" db="EMBL/GenBank/DDBJ databases">
        <authorList>
            <person name="Jaros S."/>
            <person name="Januszkiewicz K."/>
            <person name="Wedrychowicz H."/>
        </authorList>
    </citation>
    <scope>NUCLEOTIDE SEQUENCE [LARGE SCALE GENOMIC DNA]</scope>
    <source>
        <strain evidence="5 6">GAS86</strain>
    </source>
</reference>
<dbReference type="EMBL" id="FSRM01000001">
    <property type="protein sequence ID" value="SIO00226.1"/>
    <property type="molecule type" value="Genomic_DNA"/>
</dbReference>
<dbReference type="OrthoDB" id="4271929at2"/>
<name>A0A1N6FXZ3_9BURK</name>
<accession>A0A1N6FXZ3</accession>
<proteinExistence type="predicted"/>